<accession>A0A286F7K7</accession>
<evidence type="ECO:0000313" key="1">
    <source>
        <dbReference type="EMBL" id="SOD78989.1"/>
    </source>
</evidence>
<dbReference type="EMBL" id="OCNH01000001">
    <property type="protein sequence ID" value="SOD78989.1"/>
    <property type="molecule type" value="Genomic_DNA"/>
</dbReference>
<dbReference type="AlphaFoldDB" id="A0A286F7K7"/>
<dbReference type="OrthoDB" id="952756at2"/>
<gene>
    <name evidence="1" type="ORF">SAMN06269250_0743</name>
</gene>
<reference evidence="2" key="1">
    <citation type="submission" date="2017-09" db="EMBL/GenBank/DDBJ databases">
        <authorList>
            <person name="Varghese N."/>
            <person name="Submissions S."/>
        </authorList>
    </citation>
    <scope>NUCLEOTIDE SEQUENCE [LARGE SCALE GENOMIC DNA]</scope>
    <source>
        <strain evidence="2">DSM 29961</strain>
    </source>
</reference>
<keyword evidence="2" id="KW-1185">Reference proteome</keyword>
<organism evidence="1 2">
    <name type="scientific">Spirosoma fluviale</name>
    <dbReference type="NCBI Taxonomy" id="1597977"/>
    <lineage>
        <taxon>Bacteria</taxon>
        <taxon>Pseudomonadati</taxon>
        <taxon>Bacteroidota</taxon>
        <taxon>Cytophagia</taxon>
        <taxon>Cytophagales</taxon>
        <taxon>Cytophagaceae</taxon>
        <taxon>Spirosoma</taxon>
    </lineage>
</organism>
<proteinExistence type="predicted"/>
<evidence type="ECO:0000313" key="2">
    <source>
        <dbReference type="Proteomes" id="UP000219452"/>
    </source>
</evidence>
<sequence length="169" mass="19537">MNKQLIKAIEKRLVYRRNAETKASFYRQSGSSEVLPLRINFSIDPVGFQRIAQTGRAAIYRKVADCKARFTRKDTPSPYWIANSRTEERVSFSLWDCPDFPLLLGFADVGRTNEHGRIENTPDLVVIVRTLDNCRDTLDVRIYPGLYRQREAVLTILNEEVRKQGPTIF</sequence>
<name>A0A286F7K7_9BACT</name>
<protein>
    <submittedName>
        <fullName evidence="1">Uncharacterized protein</fullName>
    </submittedName>
</protein>
<dbReference type="RefSeq" id="WP_097124428.1">
    <property type="nucleotide sequence ID" value="NZ_OCNH01000001.1"/>
</dbReference>
<dbReference type="Proteomes" id="UP000219452">
    <property type="component" value="Unassembled WGS sequence"/>
</dbReference>